<keyword evidence="3" id="KW-0677">Repeat</keyword>
<feature type="chain" id="PRO_5040122689" evidence="4">
    <location>
        <begin position="22"/>
        <end position="305"/>
    </location>
</feature>
<dbReference type="InterPro" id="IPR003591">
    <property type="entry name" value="Leu-rich_rpt_typical-subtyp"/>
</dbReference>
<name>A0A9R1TS94_9HYME</name>
<dbReference type="Pfam" id="PF13855">
    <property type="entry name" value="LRR_8"/>
    <property type="match status" value="1"/>
</dbReference>
<dbReference type="InterPro" id="IPR050328">
    <property type="entry name" value="Dev_Immune_Receptor"/>
</dbReference>
<dbReference type="SUPFAM" id="SSF52058">
    <property type="entry name" value="L domain-like"/>
    <property type="match status" value="1"/>
</dbReference>
<protein>
    <submittedName>
        <fullName evidence="6">Leucine-rich repeat-containing protein 15-like</fullName>
    </submittedName>
</protein>
<dbReference type="Gene3D" id="3.80.10.10">
    <property type="entry name" value="Ribonuclease Inhibitor"/>
    <property type="match status" value="1"/>
</dbReference>
<feature type="signal peptide" evidence="4">
    <location>
        <begin position="1"/>
        <end position="21"/>
    </location>
</feature>
<evidence type="ECO:0000256" key="3">
    <source>
        <dbReference type="ARBA" id="ARBA00022737"/>
    </source>
</evidence>
<dbReference type="InterPro" id="IPR032675">
    <property type="entry name" value="LRR_dom_sf"/>
</dbReference>
<dbReference type="PANTHER" id="PTHR24373">
    <property type="entry name" value="SLIT RELATED LEUCINE-RICH REPEAT NEURONAL PROTEIN"/>
    <property type="match status" value="1"/>
</dbReference>
<gene>
    <name evidence="6" type="primary">LOC105273752</name>
</gene>
<proteinExistence type="predicted"/>
<dbReference type="Proteomes" id="UP000694866">
    <property type="component" value="Unplaced"/>
</dbReference>
<evidence type="ECO:0000256" key="4">
    <source>
        <dbReference type="SAM" id="SignalP"/>
    </source>
</evidence>
<dbReference type="InterPro" id="IPR001611">
    <property type="entry name" value="Leu-rich_rpt"/>
</dbReference>
<dbReference type="KEGG" id="fas:105273752"/>
<keyword evidence="1" id="KW-0433">Leucine-rich repeat</keyword>
<keyword evidence="2 4" id="KW-0732">Signal</keyword>
<dbReference type="PANTHER" id="PTHR24373:SF275">
    <property type="entry name" value="TIR DOMAIN-CONTAINING PROTEIN"/>
    <property type="match status" value="1"/>
</dbReference>
<dbReference type="GeneID" id="105273752"/>
<organism evidence="5 6">
    <name type="scientific">Fopius arisanus</name>
    <dbReference type="NCBI Taxonomy" id="64838"/>
    <lineage>
        <taxon>Eukaryota</taxon>
        <taxon>Metazoa</taxon>
        <taxon>Ecdysozoa</taxon>
        <taxon>Arthropoda</taxon>
        <taxon>Hexapoda</taxon>
        <taxon>Insecta</taxon>
        <taxon>Pterygota</taxon>
        <taxon>Neoptera</taxon>
        <taxon>Endopterygota</taxon>
        <taxon>Hymenoptera</taxon>
        <taxon>Apocrita</taxon>
        <taxon>Ichneumonoidea</taxon>
        <taxon>Braconidae</taxon>
        <taxon>Opiinae</taxon>
        <taxon>Fopius</taxon>
    </lineage>
</organism>
<evidence type="ECO:0000313" key="6">
    <source>
        <dbReference type="RefSeq" id="XP_011314660.1"/>
    </source>
</evidence>
<dbReference type="FunFam" id="3.80.10.10:FF:000732">
    <property type="entry name" value="GD11101"/>
    <property type="match status" value="1"/>
</dbReference>
<keyword evidence="5" id="KW-1185">Reference proteome</keyword>
<dbReference type="SMART" id="SM00369">
    <property type="entry name" value="LRR_TYP"/>
    <property type="match status" value="4"/>
</dbReference>
<sequence>MTNSAIFVVLICTLMSSLIEANSNYDGKFESCYNFNYMTVECKLWNASAVVRIVKGPSQHFTLLFNTEDHPQELRKLNLTEGAYSNFLPIIQVVMTDVNMDGASGPFINQRHLQYVQLFNNSLQEFPRDFFRGIPNLRQLEIYYQNFSTLSNHHLSEISENLEFLSLTRSSVKNIEAEAFSKFHQLTYLNLSYNSLTELKPCMFNGLDSLVNLHLQGNKITTIRPGTFVTVLNLSALSLDGNPLDSLPQKIFTYLENLEFVTFSGNQNENTCKALLKGLNRLTYGFCGSIAITGPYKEVACDCRC</sequence>
<dbReference type="OrthoDB" id="676979at2759"/>
<evidence type="ECO:0000256" key="2">
    <source>
        <dbReference type="ARBA" id="ARBA00022729"/>
    </source>
</evidence>
<dbReference type="PROSITE" id="PS51450">
    <property type="entry name" value="LRR"/>
    <property type="match status" value="1"/>
</dbReference>
<dbReference type="AlphaFoldDB" id="A0A9R1TS94"/>
<accession>A0A9R1TS94</accession>
<reference evidence="6" key="1">
    <citation type="submission" date="2025-08" db="UniProtKB">
        <authorList>
            <consortium name="RefSeq"/>
        </authorList>
    </citation>
    <scope>IDENTIFICATION</scope>
    <source>
        <strain evidence="6">USDA-PBARC FA_bdor</strain>
        <tissue evidence="6">Whole organism</tissue>
    </source>
</reference>
<evidence type="ECO:0000313" key="5">
    <source>
        <dbReference type="Proteomes" id="UP000694866"/>
    </source>
</evidence>
<evidence type="ECO:0000256" key="1">
    <source>
        <dbReference type="ARBA" id="ARBA00022614"/>
    </source>
</evidence>
<dbReference type="RefSeq" id="XP_011314660.1">
    <property type="nucleotide sequence ID" value="XM_011316358.1"/>
</dbReference>